<evidence type="ECO:0000313" key="4">
    <source>
        <dbReference type="Proteomes" id="UP001139125"/>
    </source>
</evidence>
<evidence type="ECO:0000256" key="1">
    <source>
        <dbReference type="SAM" id="Phobius"/>
    </source>
</evidence>
<feature type="domain" description="LytR/CpsA/Psr regulator C-terminal" evidence="2">
    <location>
        <begin position="60"/>
        <end position="148"/>
    </location>
</feature>
<dbReference type="RefSeq" id="WP_255134574.1">
    <property type="nucleotide sequence ID" value="NZ_CP175953.1"/>
</dbReference>
<keyword evidence="1" id="KW-0472">Membrane</keyword>
<dbReference type="Pfam" id="PF13399">
    <property type="entry name" value="LytR_C"/>
    <property type="match status" value="1"/>
</dbReference>
<dbReference type="EMBL" id="JANDBC010000001">
    <property type="protein sequence ID" value="MCP9291711.1"/>
    <property type="molecule type" value="Genomic_DNA"/>
</dbReference>
<evidence type="ECO:0000313" key="3">
    <source>
        <dbReference type="EMBL" id="MCP9291711.1"/>
    </source>
</evidence>
<evidence type="ECO:0000259" key="2">
    <source>
        <dbReference type="Pfam" id="PF13399"/>
    </source>
</evidence>
<keyword evidence="4" id="KW-1185">Reference proteome</keyword>
<sequence>MAETKGNSSSGTNELFLNAAIGFLSVLLLVLVAALFTRIIYPRIFNERAELQSELISEIIQIEVLNGCGISGIANSYTGLLRKNGFDVVETGNFETFDLQETLIISRSGVMDNAYRVANALGVPERNVIRESSPDFYLDVSVIIGHDFEKLNTD</sequence>
<reference evidence="3" key="1">
    <citation type="submission" date="2022-06" db="EMBL/GenBank/DDBJ databases">
        <title>Gracilimonas sp. CAU 1638 isolated from sea sediment.</title>
        <authorList>
            <person name="Kim W."/>
        </authorList>
    </citation>
    <scope>NUCLEOTIDE SEQUENCE</scope>
    <source>
        <strain evidence="3">CAU 1638</strain>
    </source>
</reference>
<protein>
    <submittedName>
        <fullName evidence="3">LytR C-terminal domain-containing protein</fullName>
    </submittedName>
</protein>
<accession>A0A9X2L3J0</accession>
<dbReference type="InterPro" id="IPR027381">
    <property type="entry name" value="LytR/CpsA/Psr_C"/>
</dbReference>
<dbReference type="Proteomes" id="UP001139125">
    <property type="component" value="Unassembled WGS sequence"/>
</dbReference>
<dbReference type="AlphaFoldDB" id="A0A9X2L3J0"/>
<gene>
    <name evidence="3" type="ORF">NM125_08985</name>
</gene>
<dbReference type="Gene3D" id="3.30.70.2390">
    <property type="match status" value="1"/>
</dbReference>
<comment type="caution">
    <text evidence="3">The sequence shown here is derived from an EMBL/GenBank/DDBJ whole genome shotgun (WGS) entry which is preliminary data.</text>
</comment>
<keyword evidence="1" id="KW-0812">Transmembrane</keyword>
<name>A0A9X2L3J0_9BACT</name>
<feature type="transmembrane region" description="Helical" evidence="1">
    <location>
        <begin position="15"/>
        <end position="41"/>
    </location>
</feature>
<proteinExistence type="predicted"/>
<organism evidence="3 4">
    <name type="scientific">Gracilimonas sediminicola</name>
    <dbReference type="NCBI Taxonomy" id="2952158"/>
    <lineage>
        <taxon>Bacteria</taxon>
        <taxon>Pseudomonadati</taxon>
        <taxon>Balneolota</taxon>
        <taxon>Balneolia</taxon>
        <taxon>Balneolales</taxon>
        <taxon>Balneolaceae</taxon>
        <taxon>Gracilimonas</taxon>
    </lineage>
</organism>
<keyword evidence="1" id="KW-1133">Transmembrane helix</keyword>